<keyword evidence="1" id="KW-0678">Repressor</keyword>
<dbReference type="CDD" id="cd06124">
    <property type="entry name" value="cupin_NimR-like_N"/>
    <property type="match status" value="1"/>
</dbReference>
<comment type="caution">
    <text evidence="7">The sequence shown here is derived from an EMBL/GenBank/DDBJ whole genome shotgun (WGS) entry which is preliminary data.</text>
</comment>
<keyword evidence="3" id="KW-0238">DNA-binding</keyword>
<dbReference type="PANTHER" id="PTHR11019:SF159">
    <property type="entry name" value="TRANSCRIPTIONAL REGULATOR-RELATED"/>
    <property type="match status" value="1"/>
</dbReference>
<gene>
    <name evidence="7" type="ORF">DT99_07165</name>
</gene>
<dbReference type="AlphaFoldDB" id="A0A071MH29"/>
<reference evidence="7" key="1">
    <citation type="submission" date="2014-04" db="EMBL/GenBank/DDBJ databases">
        <title>In planta biocontrol of soil-borne Fusarium wilt of banana through a plant endophytic bacterium, Burkholderia cenocepacia 869T2.</title>
        <authorList>
            <person name="Ho Y.-N."/>
            <person name="Chiang H.-M."/>
            <person name="Chao C.-P."/>
            <person name="Su C.-C."/>
            <person name="Hsu H.-F."/>
            <person name="Guo C.-T."/>
            <person name="Hsieh J.-L."/>
            <person name="Huang C.-C."/>
        </authorList>
    </citation>
    <scope>NUCLEOTIDE SEQUENCE [LARGE SCALE GENOMIC DNA]</scope>
    <source>
        <strain evidence="7">869T2</strain>
    </source>
</reference>
<name>A0A071MH29_9BURK</name>
<dbReference type="Pfam" id="PF12833">
    <property type="entry name" value="HTH_18"/>
    <property type="match status" value="1"/>
</dbReference>
<dbReference type="GO" id="GO:0043565">
    <property type="term" value="F:sequence-specific DNA binding"/>
    <property type="evidence" value="ECO:0007669"/>
    <property type="project" value="InterPro"/>
</dbReference>
<dbReference type="OrthoDB" id="9804543at2"/>
<dbReference type="InterPro" id="IPR018062">
    <property type="entry name" value="HTH_AraC-typ_CS"/>
</dbReference>
<dbReference type="SUPFAM" id="SSF46689">
    <property type="entry name" value="Homeodomain-like"/>
    <property type="match status" value="1"/>
</dbReference>
<dbReference type="PROSITE" id="PS00041">
    <property type="entry name" value="HTH_ARAC_FAMILY_1"/>
    <property type="match status" value="1"/>
</dbReference>
<dbReference type="PROSITE" id="PS01124">
    <property type="entry name" value="HTH_ARAC_FAMILY_2"/>
    <property type="match status" value="1"/>
</dbReference>
<evidence type="ECO:0000256" key="3">
    <source>
        <dbReference type="ARBA" id="ARBA00023125"/>
    </source>
</evidence>
<organism evidence="7">
    <name type="scientific">Burkholderia cenocepacia</name>
    <dbReference type="NCBI Taxonomy" id="95486"/>
    <lineage>
        <taxon>Bacteria</taxon>
        <taxon>Pseudomonadati</taxon>
        <taxon>Pseudomonadota</taxon>
        <taxon>Betaproteobacteria</taxon>
        <taxon>Burkholderiales</taxon>
        <taxon>Burkholderiaceae</taxon>
        <taxon>Burkholderia</taxon>
        <taxon>Burkholderia cepacia complex</taxon>
    </lineage>
</organism>
<evidence type="ECO:0000256" key="1">
    <source>
        <dbReference type="ARBA" id="ARBA00022491"/>
    </source>
</evidence>
<feature type="region of interest" description="Disordered" evidence="5">
    <location>
        <begin position="1"/>
        <end position="27"/>
    </location>
</feature>
<dbReference type="PANTHER" id="PTHR11019">
    <property type="entry name" value="HTH-TYPE TRANSCRIPTIONAL REGULATOR NIMR"/>
    <property type="match status" value="1"/>
</dbReference>
<feature type="compositionally biased region" description="Basic and acidic residues" evidence="5">
    <location>
        <begin position="15"/>
        <end position="24"/>
    </location>
</feature>
<feature type="domain" description="HTH araC/xylS-type" evidence="6">
    <location>
        <begin position="174"/>
        <end position="274"/>
    </location>
</feature>
<evidence type="ECO:0000259" key="6">
    <source>
        <dbReference type="PROSITE" id="PS01124"/>
    </source>
</evidence>
<accession>A0A071MH29</accession>
<dbReference type="SUPFAM" id="SSF51182">
    <property type="entry name" value="RmlC-like cupins"/>
    <property type="match status" value="1"/>
</dbReference>
<dbReference type="GO" id="GO:0003700">
    <property type="term" value="F:DNA-binding transcription factor activity"/>
    <property type="evidence" value="ECO:0007669"/>
    <property type="project" value="InterPro"/>
</dbReference>
<protein>
    <submittedName>
        <fullName evidence="7">AraC family transcriptional regulator</fullName>
    </submittedName>
</protein>
<proteinExistence type="predicted"/>
<dbReference type="InterPro" id="IPR009057">
    <property type="entry name" value="Homeodomain-like_sf"/>
</dbReference>
<dbReference type="EMBL" id="JJOA01000006">
    <property type="protein sequence ID" value="KEA60209.1"/>
    <property type="molecule type" value="Genomic_DNA"/>
</dbReference>
<dbReference type="Gene3D" id="1.10.10.60">
    <property type="entry name" value="Homeodomain-like"/>
    <property type="match status" value="1"/>
</dbReference>
<evidence type="ECO:0000256" key="5">
    <source>
        <dbReference type="SAM" id="MobiDB-lite"/>
    </source>
</evidence>
<evidence type="ECO:0000256" key="2">
    <source>
        <dbReference type="ARBA" id="ARBA00023015"/>
    </source>
</evidence>
<keyword evidence="4" id="KW-0804">Transcription</keyword>
<dbReference type="FunFam" id="1.10.10.60:FF:000132">
    <property type="entry name" value="AraC family transcriptional regulator"/>
    <property type="match status" value="1"/>
</dbReference>
<keyword evidence="2" id="KW-0805">Transcription regulation</keyword>
<evidence type="ECO:0000313" key="7">
    <source>
        <dbReference type="EMBL" id="KEA60209.1"/>
    </source>
</evidence>
<sequence>MPIREASPSPAMPRADADPSERADGPSLIAVWGEDDGSNAYQLGTREVDWHSHLRGQVFCVESGFAHVRTPHGSWLLPPHRAGWIPPGEQHKVSISGALSGWSVVIAPAASRRMPDQPCVIAITDLMRALVRRAVSWADQDRLDIEQARISVVLLDEMRRAPHEPLHLPMPHDRRLLRIANAILGQPHDSRTLDAWAEWAGLSARTLSRLFVAETGTSFAQWRQQARLTHALERLANGDSVANIADALGYATPSNFIAMFRRAFGDSPAHYFAKRKQP</sequence>
<dbReference type="InterPro" id="IPR011051">
    <property type="entry name" value="RmlC_Cupin_sf"/>
</dbReference>
<evidence type="ECO:0000256" key="4">
    <source>
        <dbReference type="ARBA" id="ARBA00023163"/>
    </source>
</evidence>
<dbReference type="SMART" id="SM00342">
    <property type="entry name" value="HTH_ARAC"/>
    <property type="match status" value="1"/>
</dbReference>
<dbReference type="InterPro" id="IPR018060">
    <property type="entry name" value="HTH_AraC"/>
</dbReference>